<evidence type="ECO:0000313" key="2">
    <source>
        <dbReference type="EMBL" id="OZI57921.1"/>
    </source>
</evidence>
<dbReference type="Proteomes" id="UP000216354">
    <property type="component" value="Unassembled WGS sequence"/>
</dbReference>
<gene>
    <name evidence="2" type="ORF">CAL27_21245</name>
</gene>
<dbReference type="EMBL" id="NEVR01000005">
    <property type="protein sequence ID" value="OZI57921.1"/>
    <property type="molecule type" value="Genomic_DNA"/>
</dbReference>
<name>A0ABX4EVV2_9BORD</name>
<keyword evidence="1" id="KW-0812">Transmembrane</keyword>
<evidence type="ECO:0008006" key="4">
    <source>
        <dbReference type="Google" id="ProtNLM"/>
    </source>
</evidence>
<organism evidence="2 3">
    <name type="scientific">Bordetella genomosp. 1</name>
    <dbReference type="NCBI Taxonomy" id="1395607"/>
    <lineage>
        <taxon>Bacteria</taxon>
        <taxon>Pseudomonadati</taxon>
        <taxon>Pseudomonadota</taxon>
        <taxon>Betaproteobacteria</taxon>
        <taxon>Burkholderiales</taxon>
        <taxon>Alcaligenaceae</taxon>
        <taxon>Bordetella</taxon>
    </lineage>
</organism>
<keyword evidence="1" id="KW-0472">Membrane</keyword>
<accession>A0ABX4EVV2</accession>
<feature type="transmembrane region" description="Helical" evidence="1">
    <location>
        <begin position="195"/>
        <end position="214"/>
    </location>
</feature>
<evidence type="ECO:0000256" key="1">
    <source>
        <dbReference type="SAM" id="Phobius"/>
    </source>
</evidence>
<proteinExistence type="predicted"/>
<feature type="transmembrane region" description="Helical" evidence="1">
    <location>
        <begin position="343"/>
        <end position="364"/>
    </location>
</feature>
<reference evidence="2 3" key="1">
    <citation type="submission" date="2017-05" db="EMBL/GenBank/DDBJ databases">
        <title>Complete and WGS of Bordetella genogroups.</title>
        <authorList>
            <person name="Spilker T."/>
            <person name="Lipuma J."/>
        </authorList>
    </citation>
    <scope>NUCLEOTIDE SEQUENCE [LARGE SCALE GENOMIC DNA]</scope>
    <source>
        <strain evidence="2 3">AU9795</strain>
    </source>
</reference>
<dbReference type="RefSeq" id="WP_094832728.1">
    <property type="nucleotide sequence ID" value="NZ_NEVR01000005.1"/>
</dbReference>
<protein>
    <recommendedName>
        <fullName evidence="4">General secretion pathway protein</fullName>
    </recommendedName>
</protein>
<sequence length="381" mass="42303">MSQALHLSRWRLWLADRLAWLRLRTDAWRFRALRADYYAYLAALLEAAEGRHTLRDVFVRDALRHGAATVRGRLSAHWAAACDAHAGDLAAVWGGTLPVEECMVVGAAQPAGAFALTQALSNLARVCALMQRARHEAGATLAAAAIALLVLLCTLAAVGHYTVPQLLRTFSAIPPTYFGASSRLLFGLADVVVRYGPLLLGLLLAALWAWLAAFPNLTHCWRRGLDGLGPWRLYRDLQATRFLTLLEVLLQQRGHLDTRLRTALLAQRPYARPWLGWHIDAMLARIERGEVGASTFDTGLFDRRMGWFLSDMALAHGLEPALRQARARVESHLLPSVARQAGALRWGVLLSVAGMMVALVLWHYQVIDELRRALVQVYASY</sequence>
<evidence type="ECO:0000313" key="3">
    <source>
        <dbReference type="Proteomes" id="UP000216354"/>
    </source>
</evidence>
<feature type="transmembrane region" description="Helical" evidence="1">
    <location>
        <begin position="139"/>
        <end position="161"/>
    </location>
</feature>
<keyword evidence="1" id="KW-1133">Transmembrane helix</keyword>
<keyword evidence="3" id="KW-1185">Reference proteome</keyword>
<comment type="caution">
    <text evidence="2">The sequence shown here is derived from an EMBL/GenBank/DDBJ whole genome shotgun (WGS) entry which is preliminary data.</text>
</comment>